<dbReference type="RefSeq" id="WP_015686236.1">
    <property type="nucleotide sequence ID" value="NC_017082.1"/>
</dbReference>
<proteinExistence type="predicted"/>
<feature type="transmembrane region" description="Helical" evidence="1">
    <location>
        <begin position="323"/>
        <end position="346"/>
    </location>
</feature>
<reference evidence="2 3" key="1">
    <citation type="journal article" date="2012" name="Microbes Environ.">
        <title>Complete genome sequence of Bradyrhizobium sp. S23321: insights into symbiosis evolution in soil oligotrophs.</title>
        <authorList>
            <person name="Okubo T."/>
            <person name="Tsukui T."/>
            <person name="Maita H."/>
            <person name="Okamoto S."/>
            <person name="Oshima K."/>
            <person name="Fujisawa T."/>
            <person name="Saito A."/>
            <person name="Futamata H."/>
            <person name="Hattori R."/>
            <person name="Shimomura Y."/>
            <person name="Haruta S."/>
            <person name="Morimoto S."/>
            <person name="Wang Y."/>
            <person name="Sakai Y."/>
            <person name="Hattori M."/>
            <person name="Aizawa S."/>
            <person name="Nagashima K.V.P."/>
            <person name="Masuda S."/>
            <person name="Hattori T."/>
            <person name="Yamashita A."/>
            <person name="Bao Z."/>
            <person name="Hayatsu M."/>
            <person name="Kajiya-Kanegae H."/>
            <person name="Yoshinaga I."/>
            <person name="Sakamoto K."/>
            <person name="Toyota K."/>
            <person name="Nakao M."/>
            <person name="Kohara M."/>
            <person name="Anda M."/>
            <person name="Niwa R."/>
            <person name="Jung-Hwan P."/>
            <person name="Sameshima-Saito R."/>
            <person name="Tokuda S."/>
            <person name="Yamamoto S."/>
            <person name="Yamamoto S."/>
            <person name="Yokoyama T."/>
            <person name="Akutsu T."/>
            <person name="Nakamura Y."/>
            <person name="Nakahira-Yanaka Y."/>
            <person name="Takada Hoshino Y."/>
            <person name="Hirakawa H."/>
            <person name="Mitsui H."/>
            <person name="Terasawa K."/>
            <person name="Itakura M."/>
            <person name="Sato S."/>
            <person name="Ikeda-Ohtsubo W."/>
            <person name="Sakakura N."/>
            <person name="Kaminuma E."/>
            <person name="Minamisawa K."/>
        </authorList>
    </citation>
    <scope>NUCLEOTIDE SEQUENCE [LARGE SCALE GENOMIC DNA]</scope>
    <source>
        <strain evidence="2 3">S23321</strain>
    </source>
</reference>
<feature type="transmembrane region" description="Helical" evidence="1">
    <location>
        <begin position="297"/>
        <end position="317"/>
    </location>
</feature>
<dbReference type="KEGG" id="brs:S23_37510"/>
<feature type="transmembrane region" description="Helical" evidence="1">
    <location>
        <begin position="129"/>
        <end position="148"/>
    </location>
</feature>
<feature type="transmembrane region" description="Helical" evidence="1">
    <location>
        <begin position="160"/>
        <end position="180"/>
    </location>
</feature>
<feature type="transmembrane region" description="Helical" evidence="1">
    <location>
        <begin position="353"/>
        <end position="371"/>
    </location>
</feature>
<keyword evidence="1" id="KW-1133">Transmembrane helix</keyword>
<protein>
    <submittedName>
        <fullName evidence="2">Uncharacterized protein</fullName>
    </submittedName>
</protein>
<keyword evidence="1" id="KW-0472">Membrane</keyword>
<feature type="transmembrane region" description="Helical" evidence="1">
    <location>
        <begin position="103"/>
        <end position="123"/>
    </location>
</feature>
<feature type="transmembrane region" description="Helical" evidence="1">
    <location>
        <begin position="207"/>
        <end position="226"/>
    </location>
</feature>
<feature type="transmembrane region" description="Helical" evidence="1">
    <location>
        <begin position="232"/>
        <end position="254"/>
    </location>
</feature>
<evidence type="ECO:0000313" key="2">
    <source>
        <dbReference type="EMBL" id="BAL76948.1"/>
    </source>
</evidence>
<organism evidence="2 3">
    <name type="scientific">Bradyrhizobium cosmicum</name>
    <dbReference type="NCBI Taxonomy" id="1404864"/>
    <lineage>
        <taxon>Bacteria</taxon>
        <taxon>Pseudomonadati</taxon>
        <taxon>Pseudomonadota</taxon>
        <taxon>Alphaproteobacteria</taxon>
        <taxon>Hyphomicrobiales</taxon>
        <taxon>Nitrobacteraceae</taxon>
        <taxon>Bradyrhizobium</taxon>
    </lineage>
</organism>
<feature type="transmembrane region" description="Helical" evidence="1">
    <location>
        <begin position="70"/>
        <end position="91"/>
    </location>
</feature>
<sequence length="537" mass="57166">MEFRVHGLIGPALLVALLAALAGLAMAYPSMLWAGDDYSLQYLAAACNAGARLNDFVMYPSTTMAYHPAVPFYVFSWLAAFAAIGSGAIGADLPFFDRLIGNAPVLFASLKACGIVATGLLVLVCWRSLVRLAPTAIVLLALALYFAVTPQAMFRAVYPLTETFALAVTALFTFALVRFAVAPLGWWPHVFAGLACAFAYLLKVSFLFVYCALLVAFFYVALFGAYRQSALWVRFVLSHAVGITVICAVGFLFIGQEYFSALLRLHWAILTHGAGSEANGSLADVFGSIAVSWRSGATAIPIVLLVAPAQLLAVIVGTKTGRIPPATATIAVGASIAALGSVAAVLTRFGDTYVLAVAATIPLLCISAWLLAGSRSARSAVGAVAACLALGSAWRSVPAVRELFLDKTEVSFRAEADMATIHQRMRPDAKGLFLYRVSMPGYGKGYVSMHCGVPGITGALLKANRPEQSSMARTVRDPDYVIADKGYNYPEAVIRSGKNLDPINLVATTWRDGDEIVPLADAWLIIRRARTSGSSDR</sequence>
<dbReference type="AlphaFoldDB" id="A0AAI8MBB6"/>
<accession>A0AAI8MBB6</accession>
<gene>
    <name evidence="2" type="ORF">S23_37510</name>
</gene>
<evidence type="ECO:0000256" key="1">
    <source>
        <dbReference type="SAM" id="Phobius"/>
    </source>
</evidence>
<keyword evidence="3" id="KW-1185">Reference proteome</keyword>
<keyword evidence="1" id="KW-0812">Transmembrane</keyword>
<name>A0AAI8MBB6_9BRAD</name>
<evidence type="ECO:0000313" key="3">
    <source>
        <dbReference type="Proteomes" id="UP000007886"/>
    </source>
</evidence>
<dbReference type="Proteomes" id="UP000007886">
    <property type="component" value="Chromosome"/>
</dbReference>
<dbReference type="EMBL" id="AP012279">
    <property type="protein sequence ID" value="BAL76948.1"/>
    <property type="molecule type" value="Genomic_DNA"/>
</dbReference>